<dbReference type="PANTHER" id="PTHR11042">
    <property type="entry name" value="EUKARYOTIC TRANSLATION INITIATION FACTOR 2-ALPHA KINASE EIF2-ALPHA KINASE -RELATED"/>
    <property type="match status" value="1"/>
</dbReference>
<feature type="region of interest" description="Disordered" evidence="6">
    <location>
        <begin position="1"/>
        <end position="36"/>
    </location>
</feature>
<proteinExistence type="inferred from homology"/>
<evidence type="ECO:0000256" key="3">
    <source>
        <dbReference type="ARBA" id="ARBA00022777"/>
    </source>
</evidence>
<evidence type="ECO:0000256" key="6">
    <source>
        <dbReference type="SAM" id="MobiDB-lite"/>
    </source>
</evidence>
<keyword evidence="2" id="KW-0547">Nucleotide-binding</keyword>
<accession>A0A3P6QVN8</accession>
<dbReference type="AlphaFoldDB" id="A0A3P6QVN8"/>
<dbReference type="InterPro" id="IPR000719">
    <property type="entry name" value="Prot_kinase_dom"/>
</dbReference>
<keyword evidence="4" id="KW-0067">ATP-binding</keyword>
<dbReference type="SMART" id="SM00220">
    <property type="entry name" value="S_TKc"/>
    <property type="match status" value="1"/>
</dbReference>
<evidence type="ECO:0000259" key="7">
    <source>
        <dbReference type="PROSITE" id="PS50011"/>
    </source>
</evidence>
<dbReference type="GO" id="GO:0005524">
    <property type="term" value="F:ATP binding"/>
    <property type="evidence" value="ECO:0007669"/>
    <property type="project" value="UniProtKB-KW"/>
</dbReference>
<dbReference type="EMBL" id="UYRV01001882">
    <property type="protein sequence ID" value="VDK47690.1"/>
    <property type="molecule type" value="Genomic_DNA"/>
</dbReference>
<gene>
    <name evidence="8" type="ORF">CGOC_LOCUS1094</name>
</gene>
<dbReference type="SUPFAM" id="SSF56112">
    <property type="entry name" value="Protein kinase-like (PK-like)"/>
    <property type="match status" value="1"/>
</dbReference>
<evidence type="ECO:0000256" key="1">
    <source>
        <dbReference type="ARBA" id="ARBA00022679"/>
    </source>
</evidence>
<dbReference type="PROSITE" id="PS50011">
    <property type="entry name" value="PROTEIN_KINASE_DOM"/>
    <property type="match status" value="1"/>
</dbReference>
<dbReference type="GO" id="GO:0005829">
    <property type="term" value="C:cytosol"/>
    <property type="evidence" value="ECO:0007669"/>
    <property type="project" value="TreeGrafter"/>
</dbReference>
<dbReference type="Proteomes" id="UP000271889">
    <property type="component" value="Unassembled WGS sequence"/>
</dbReference>
<keyword evidence="9" id="KW-1185">Reference proteome</keyword>
<dbReference type="Pfam" id="PF00069">
    <property type="entry name" value="Pkinase"/>
    <property type="match status" value="1"/>
</dbReference>
<evidence type="ECO:0000313" key="9">
    <source>
        <dbReference type="Proteomes" id="UP000271889"/>
    </source>
</evidence>
<keyword evidence="1" id="KW-0808">Transferase</keyword>
<dbReference type="GO" id="GO:0005634">
    <property type="term" value="C:nucleus"/>
    <property type="evidence" value="ECO:0007669"/>
    <property type="project" value="TreeGrafter"/>
</dbReference>
<dbReference type="PANTHER" id="PTHR11042:SF136">
    <property type="entry name" value="EIF-2-ALPHA KINASE GCN2"/>
    <property type="match status" value="1"/>
</dbReference>
<dbReference type="GO" id="GO:1990625">
    <property type="term" value="P:negative regulation of cytoplasmic translational initiation in response to stress"/>
    <property type="evidence" value="ECO:0007669"/>
    <property type="project" value="TreeGrafter"/>
</dbReference>
<protein>
    <recommendedName>
        <fullName evidence="7">Protein kinase domain-containing protein</fullName>
    </recommendedName>
</protein>
<dbReference type="InterPro" id="IPR050339">
    <property type="entry name" value="CC_SR_Kinase"/>
</dbReference>
<name>A0A3P6QVN8_CYLGO</name>
<evidence type="ECO:0000256" key="4">
    <source>
        <dbReference type="ARBA" id="ARBA00022840"/>
    </source>
</evidence>
<evidence type="ECO:0000313" key="8">
    <source>
        <dbReference type="EMBL" id="VDK47690.1"/>
    </source>
</evidence>
<dbReference type="Gene3D" id="1.10.510.10">
    <property type="entry name" value="Transferase(Phosphotransferase) domain 1"/>
    <property type="match status" value="1"/>
</dbReference>
<evidence type="ECO:0000256" key="2">
    <source>
        <dbReference type="ARBA" id="ARBA00022741"/>
    </source>
</evidence>
<organism evidence="8 9">
    <name type="scientific">Cylicostephanus goldi</name>
    <name type="common">Nematode worm</name>
    <dbReference type="NCBI Taxonomy" id="71465"/>
    <lineage>
        <taxon>Eukaryota</taxon>
        <taxon>Metazoa</taxon>
        <taxon>Ecdysozoa</taxon>
        <taxon>Nematoda</taxon>
        <taxon>Chromadorea</taxon>
        <taxon>Rhabditida</taxon>
        <taxon>Rhabditina</taxon>
        <taxon>Rhabditomorpha</taxon>
        <taxon>Strongyloidea</taxon>
        <taxon>Strongylidae</taxon>
        <taxon>Cylicostephanus</taxon>
    </lineage>
</organism>
<evidence type="ECO:0000256" key="5">
    <source>
        <dbReference type="ARBA" id="ARBA00037982"/>
    </source>
</evidence>
<sequence length="236" mass="26284">MNTSGNTSSLNESAESSFLSSSSDPKNSSKMSPSNKYKSSASVRVLYIQMEYCGGGTLRKYIDNACLYGKPNILWKLFAEILCGLGYLHRQGMIHRDIKPTNIMLDDEGHVKIGDFGLATKGLLSLTSETPGAGAFASGSEQALTKDIGTELYMAPELNNLEDPEPYTSKIDVYRYIRHVYQVGAKVFLVIRVKIDNKVKPICMVLSFCDRKFALWESDSVATPCWLELEHQAFKR</sequence>
<comment type="similarity">
    <text evidence="5">Belongs to the protein kinase superfamily. Ser/Thr protein kinase family. GCN2 subfamily.</text>
</comment>
<reference evidence="8 9" key="1">
    <citation type="submission" date="2018-11" db="EMBL/GenBank/DDBJ databases">
        <authorList>
            <consortium name="Pathogen Informatics"/>
        </authorList>
    </citation>
    <scope>NUCLEOTIDE SEQUENCE [LARGE SCALE GENOMIC DNA]</scope>
</reference>
<dbReference type="PROSITE" id="PS00108">
    <property type="entry name" value="PROTEIN_KINASE_ST"/>
    <property type="match status" value="1"/>
</dbReference>
<dbReference type="GO" id="GO:0004694">
    <property type="term" value="F:eukaryotic translation initiation factor 2alpha kinase activity"/>
    <property type="evidence" value="ECO:0007669"/>
    <property type="project" value="TreeGrafter"/>
</dbReference>
<keyword evidence="3" id="KW-0418">Kinase</keyword>
<feature type="domain" description="Protein kinase" evidence="7">
    <location>
        <begin position="1"/>
        <end position="236"/>
    </location>
</feature>
<dbReference type="InterPro" id="IPR011009">
    <property type="entry name" value="Kinase-like_dom_sf"/>
</dbReference>
<dbReference type="InterPro" id="IPR008271">
    <property type="entry name" value="Ser/Thr_kinase_AS"/>
</dbReference>
<dbReference type="OrthoDB" id="5915312at2759"/>